<organism evidence="1 2">
    <name type="scientific">Aquilegia coerulea</name>
    <name type="common">Rocky mountain columbine</name>
    <dbReference type="NCBI Taxonomy" id="218851"/>
    <lineage>
        <taxon>Eukaryota</taxon>
        <taxon>Viridiplantae</taxon>
        <taxon>Streptophyta</taxon>
        <taxon>Embryophyta</taxon>
        <taxon>Tracheophyta</taxon>
        <taxon>Spermatophyta</taxon>
        <taxon>Magnoliopsida</taxon>
        <taxon>Ranunculales</taxon>
        <taxon>Ranunculaceae</taxon>
        <taxon>Thalictroideae</taxon>
        <taxon>Aquilegia</taxon>
    </lineage>
</organism>
<accession>A0A2G5CP47</accession>
<gene>
    <name evidence="1" type="ORF">AQUCO_04200002v1</name>
</gene>
<reference evidence="1 2" key="1">
    <citation type="submission" date="2017-09" db="EMBL/GenBank/DDBJ databases">
        <title>WGS assembly of Aquilegia coerulea Goldsmith.</title>
        <authorList>
            <person name="Hodges S."/>
            <person name="Kramer E."/>
            <person name="Nordborg M."/>
            <person name="Tomkins J."/>
            <person name="Borevitz J."/>
            <person name="Derieg N."/>
            <person name="Yan J."/>
            <person name="Mihaltcheva S."/>
            <person name="Hayes R.D."/>
            <person name="Rokhsar D."/>
        </authorList>
    </citation>
    <scope>NUCLEOTIDE SEQUENCE [LARGE SCALE GENOMIC DNA]</scope>
    <source>
        <strain evidence="2">cv. Goldsmith</strain>
    </source>
</reference>
<keyword evidence="2" id="KW-1185">Reference proteome</keyword>
<name>A0A2G5CP47_AQUCA</name>
<dbReference type="OrthoDB" id="2152248at2759"/>
<evidence type="ECO:0000313" key="1">
    <source>
        <dbReference type="EMBL" id="PIA32960.1"/>
    </source>
</evidence>
<dbReference type="InParanoid" id="A0A2G5CP47"/>
<dbReference type="EMBL" id="KZ305059">
    <property type="protein sequence ID" value="PIA32960.1"/>
    <property type="molecule type" value="Genomic_DNA"/>
</dbReference>
<sequence>MINVQVIIPVIQMFSMIKMRYGEDVWKRIVPGLAYQFDSPYTIPVTVPRPAVLFLFLMVSGRFGTLNASFGTRLIV</sequence>
<evidence type="ECO:0000313" key="2">
    <source>
        <dbReference type="Proteomes" id="UP000230069"/>
    </source>
</evidence>
<protein>
    <submittedName>
        <fullName evidence="1">Uncharacterized protein</fullName>
    </submittedName>
</protein>
<dbReference type="AlphaFoldDB" id="A0A2G5CP47"/>
<dbReference type="Proteomes" id="UP000230069">
    <property type="component" value="Unassembled WGS sequence"/>
</dbReference>
<proteinExistence type="predicted"/>